<accession>A0ABN5PLM6</accession>
<organism evidence="2 3">
    <name type="scientific">Vibrio alfacsensis</name>
    <dbReference type="NCBI Taxonomy" id="1074311"/>
    <lineage>
        <taxon>Bacteria</taxon>
        <taxon>Pseudomonadati</taxon>
        <taxon>Pseudomonadota</taxon>
        <taxon>Gammaproteobacteria</taxon>
        <taxon>Vibrionales</taxon>
        <taxon>Vibrionaceae</taxon>
        <taxon>Vibrio</taxon>
    </lineage>
</organism>
<keyword evidence="1" id="KW-0472">Membrane</keyword>
<sequence length="158" mass="18877">MLRKIQKRRRWNNILILSIIAFMVILNAPTWIKTYLVDEPMDPYPSLLRTDHAVKAIYFSGWDLEKQNGDWQSNLKATIPAQAIIERWQALKGTELSQDQYEQLKPRLSAPESIEIWYQDLEEPQRITFYRLDNFWVFSNWQGKWIAISVDDNYIMPK</sequence>
<reference evidence="2 3" key="1">
    <citation type="submission" date="2018-08" db="EMBL/GenBank/DDBJ databases">
        <title>Genomic taxonomy of the Vibrionaceae family.</title>
        <authorList>
            <person name="Gomez-Gil B."/>
            <person name="Tanaka M."/>
            <person name="Sawabe T."/>
            <person name="Enciso-Ibarra K."/>
        </authorList>
    </citation>
    <scope>NUCLEOTIDE SEQUENCE [LARGE SCALE GENOMIC DNA]</scope>
    <source>
        <strain evidence="2 3">CAIM 1831</strain>
    </source>
</reference>
<evidence type="ECO:0000313" key="3">
    <source>
        <dbReference type="Proteomes" id="UP000262832"/>
    </source>
</evidence>
<evidence type="ECO:0000313" key="2">
    <source>
        <dbReference type="EMBL" id="AXY02140.1"/>
    </source>
</evidence>
<name>A0ABN5PLM6_9VIBR</name>
<keyword evidence="1" id="KW-1133">Transmembrane helix</keyword>
<dbReference type="Proteomes" id="UP000262832">
    <property type="component" value="Chromosome I"/>
</dbReference>
<keyword evidence="3" id="KW-1185">Reference proteome</keyword>
<proteinExistence type="predicted"/>
<gene>
    <name evidence="2" type="ORF">D1115_14310</name>
</gene>
<evidence type="ECO:0000256" key="1">
    <source>
        <dbReference type="SAM" id="Phobius"/>
    </source>
</evidence>
<dbReference type="EMBL" id="CP032093">
    <property type="protein sequence ID" value="AXY02140.1"/>
    <property type="molecule type" value="Genomic_DNA"/>
</dbReference>
<feature type="transmembrane region" description="Helical" evidence="1">
    <location>
        <begin position="12"/>
        <end position="32"/>
    </location>
</feature>
<evidence type="ECO:0008006" key="4">
    <source>
        <dbReference type="Google" id="ProtNLM"/>
    </source>
</evidence>
<keyword evidence="1" id="KW-0812">Transmembrane</keyword>
<protein>
    <recommendedName>
        <fullName evidence="4">50S ribosomal protein L33</fullName>
    </recommendedName>
</protein>